<keyword evidence="8" id="KW-0969">Cilium</keyword>
<protein>
    <submittedName>
        <fullName evidence="8">Cilia- and flagella-associated protein 65</fullName>
    </submittedName>
</protein>
<evidence type="ECO:0000256" key="1">
    <source>
        <dbReference type="SAM" id="MobiDB-lite"/>
    </source>
</evidence>
<dbReference type="RefSeq" id="XP_054827614.1">
    <property type="nucleotide sequence ID" value="XM_054971639.1"/>
</dbReference>
<dbReference type="GeneID" id="129324389"/>
<keyword evidence="8" id="KW-0282">Flagellum</keyword>
<keyword evidence="8" id="KW-0966">Cell projection</keyword>
<evidence type="ECO:0000259" key="3">
    <source>
        <dbReference type="Pfam" id="PF24507"/>
    </source>
</evidence>
<dbReference type="InterPro" id="IPR057470">
    <property type="entry name" value="Ig_CFAP65_7th"/>
</dbReference>
<dbReference type="InterPro" id="IPR057467">
    <property type="entry name" value="Ig_CFAP65_8th"/>
</dbReference>
<feature type="compositionally biased region" description="Low complexity" evidence="1">
    <location>
        <begin position="1669"/>
        <end position="1681"/>
    </location>
</feature>
<sequence length="1814" mass="204096">MLTQVQRCTSSSDPLQRLCHGGTTQKVAVPIRRPLVSNLRKTKERSTFWGIEVAETLYWCRWYLGKEFTKHLTLKNICLKTQKLRFRPPTTRFFITVFPQPIILSPGMSLTLPIIFRPLEKKEYEDSILFEKPEGEFSVALYAKLPRFSLLFPDSIQLPFCAVHDCTKAAFILHNDGDVYTCFNWEVPTPFNFIPSHGMLDPGQECTIKVIFQPHAALVHDVSATCSFGDNQEQKPMRLTAVAKYPHLLVKVPEDACEDAGHRHFRDVLCFGSVAVGSTAERYVEICNLSVVKAPFRIERSKESMLRDCDFSCGVTQATVSAGGKLIIPLHFRPHIVGMKNVDYFTVAPAGNVTHSVLKVTGSCKGPGVSLQHPFVYFSCINLGESLTQPLNITNTSDVPAFYQFDIDSRQSIFSFDHPCGILAGMSTITLKVTFQPTYPMIYYRRVVCLVHHQDPLFLDLLGTCHSDTMKPEILKLKDLTRYRTHMARGLTFYPPDVLSTMLREHKLLVDENGALTLPPEMLEDKPPEEYPSLDPMVEYFHDGVSSDLTVFPPHVNLSTKEFDFGCCAKLQNIQPLPLCLTNCTKGKITIKWTNKPESPFQVAPESCDIPPLKSMAFCVTFQPPQLNSLYAAELEGFAFYKVLRHYNNIEEPITMCPSWNFTIRLRGHTFEPWRQHFIPQYTLDCNKVFPPVCQNTTTYCSMLLCNTGTTAISFSMNLENCPSILVKPHSGFIPPGAHQIFIFSTCPQETSVQQHSLSLHLNSSPSFTKEIILQSSAEPLSLLLEGDGSLYFKPTCVGLSSSCTFTIKNSTRLPMFFRWKIHQSDKKRLSVQPAEGTILPNEALAQTWTFSPSEEIKYLLRTWVMVWRDQEILDDKAPESVRYPLRVIGEGALATITAQEEQLDVGSILVGKTQSCELVLLNNGSCSLKYVLSVEQKITGPCAPEEVANDPLAIELDHYRGTIPARGKILLRATLSPARRLHYTWTVFYALFPVKAMELLGGKQPVCIVTATGTYPFICISDACGTGSARGISKLHLWRLLSLETLNKYLERDPTAQELTFRVPTRHSTQRIPPVYTPVMLDFNFGAAPVRSEPSTVVLMLQNNGEMPVNWTFLFPSDQKIDMEYWAESAEFDPSELHQMRIQDNQLFSICPKAGNLLPGQEQSIHLSHRHDFIGTDRLPVLLKIDHGREILLNFIGVTLDLERHYIHFTSTKHVFTPIAIGTCDPPKQIYELYNGGSTKVVYEIQVDALMKVQEENYQHAVFVCLRPKGEIGPGLTAHTEWIFSPLEAKMYSVDVPIHILEGDSALITFQGIGYDPHVMNEAAQFDTMVSPVTAPGSAKLTVPRLTVYLSQPRICFGNIPVYSKCSRLFFLNNTSEKEAIVFTWYTGTANATVVLNVVPKTGIVPAGESTHCVLTLHTSENPCFYNVDLVCEIFTQKPLDQYEKELKEWETEKARQAVEFIITAKDLNLKKNVKECGKRSSKSLESAKPSKLLTEIRKYKTLPPIKNNSVPNLPASHSQRRQMRHTEAEKLWAKPEPPLPFLMHLGVTARSHSVDDFLNNFPGELPQHFLYRQLKKTTPRNNASDKTPLNNSRSMRRTTLVPNWQELANCSKQEAQLVTDVLSTVIKGLLEESQFHEAVVRSIAEPTPYFCQFWSEESAKLHNKKQSSGTSPTTPSPEVSTKDRREDENTSRGEVSPSGTSDAAESLSTIIRKEHFREQREAIIRMPAYTNLTELVLDNAIQNILVEASCGEVVLTSQPRIIAIPPLVCQKGISSAESCYRPTLSEPLIAPLSCTPSEMKDSDRQRHISVPS</sequence>
<feature type="compositionally biased region" description="Polar residues" evidence="1">
    <location>
        <begin position="1699"/>
        <end position="1708"/>
    </location>
</feature>
<dbReference type="Pfam" id="PF24291">
    <property type="entry name" value="Ig_CFAP65"/>
    <property type="match status" value="1"/>
</dbReference>
<dbReference type="InterPro" id="IPR013783">
    <property type="entry name" value="Ig-like_fold"/>
</dbReference>
<dbReference type="Gene3D" id="2.60.40.10">
    <property type="entry name" value="Immunoglobulins"/>
    <property type="match status" value="8"/>
</dbReference>
<dbReference type="SUPFAM" id="SSF49354">
    <property type="entry name" value="PapD-like"/>
    <property type="match status" value="1"/>
</dbReference>
<proteinExistence type="predicted"/>
<feature type="domain" description="CFAP65 seventh Ig-like" evidence="6">
    <location>
        <begin position="785"/>
        <end position="859"/>
    </location>
</feature>
<evidence type="ECO:0000259" key="4">
    <source>
        <dbReference type="Pfam" id="PF24816"/>
    </source>
</evidence>
<dbReference type="PANTHER" id="PTHR46127">
    <property type="entry name" value="CILIA- AND FLAGELLA-ASSOCIATED PROTEIN 65"/>
    <property type="match status" value="1"/>
</dbReference>
<dbReference type="InterPro" id="IPR056305">
    <property type="entry name" value="Ig_CFAP65_10th"/>
</dbReference>
<dbReference type="KEGG" id="emc:129324389"/>
<name>A0AA97KQP3_EUBMA</name>
<dbReference type="InterPro" id="IPR056344">
    <property type="entry name" value="Ig_CFAP65-like_9th"/>
</dbReference>
<evidence type="ECO:0000259" key="5">
    <source>
        <dbReference type="Pfam" id="PF25248"/>
    </source>
</evidence>
<dbReference type="GO" id="GO:0007288">
    <property type="term" value="P:sperm axoneme assembly"/>
    <property type="evidence" value="ECO:0007669"/>
    <property type="project" value="TreeGrafter"/>
</dbReference>
<keyword evidence="7" id="KW-1185">Reference proteome</keyword>
<dbReference type="InterPro" id="IPR058536">
    <property type="entry name" value="Ig_CFAP65_4th"/>
</dbReference>
<feature type="domain" description="CFAP65 eight Ig-like" evidence="5">
    <location>
        <begin position="894"/>
        <end position="1014"/>
    </location>
</feature>
<gene>
    <name evidence="8" type="primary">CFAP65</name>
</gene>
<feature type="domain" description="CFAP65 fourth Ig-like" evidence="3">
    <location>
        <begin position="376"/>
        <end position="469"/>
    </location>
</feature>
<dbReference type="PANTHER" id="PTHR46127:SF1">
    <property type="entry name" value="CILIA- AND FLAGELLA-ASSOCIATED PROTEIN 65"/>
    <property type="match status" value="1"/>
</dbReference>
<dbReference type="InterPro" id="IPR008962">
    <property type="entry name" value="PapD-like_sf"/>
</dbReference>
<dbReference type="InterPro" id="IPR052614">
    <property type="entry name" value="CFAP65"/>
</dbReference>
<feature type="domain" description="CFAP65 tenth Ig-like" evidence="2">
    <location>
        <begin position="1204"/>
        <end position="1319"/>
    </location>
</feature>
<evidence type="ECO:0000259" key="6">
    <source>
        <dbReference type="Pfam" id="PF25249"/>
    </source>
</evidence>
<dbReference type="GO" id="GO:0005737">
    <property type="term" value="C:cytoplasm"/>
    <property type="evidence" value="ECO:0007669"/>
    <property type="project" value="UniProtKB-SubCell"/>
</dbReference>
<dbReference type="Pfam" id="PF25248">
    <property type="entry name" value="Ig_CFAP65_8th"/>
    <property type="match status" value="1"/>
</dbReference>
<dbReference type="Proteomes" id="UP001190640">
    <property type="component" value="Chromosome 2"/>
</dbReference>
<dbReference type="Pfam" id="PF25249">
    <property type="entry name" value="Ig_CFAP65_7th"/>
    <property type="match status" value="1"/>
</dbReference>
<accession>A0AA97KQP3</accession>
<dbReference type="Pfam" id="PF24816">
    <property type="entry name" value="Ig_CFAP65__9th"/>
    <property type="match status" value="1"/>
</dbReference>
<feature type="compositionally biased region" description="Basic and acidic residues" evidence="1">
    <location>
        <begin position="1682"/>
        <end position="1693"/>
    </location>
</feature>
<dbReference type="CTD" id="255101"/>
<reference evidence="8" key="1">
    <citation type="submission" date="2025-08" db="UniProtKB">
        <authorList>
            <consortium name="RefSeq"/>
        </authorList>
    </citation>
    <scope>IDENTIFICATION</scope>
    <source>
        <tissue evidence="8">Blood</tissue>
    </source>
</reference>
<feature type="region of interest" description="Disordered" evidence="1">
    <location>
        <begin position="1664"/>
        <end position="1708"/>
    </location>
</feature>
<evidence type="ECO:0000313" key="7">
    <source>
        <dbReference type="Proteomes" id="UP001190640"/>
    </source>
</evidence>
<evidence type="ECO:0000313" key="8">
    <source>
        <dbReference type="RefSeq" id="XP_054827614.1"/>
    </source>
</evidence>
<evidence type="ECO:0000259" key="2">
    <source>
        <dbReference type="Pfam" id="PF24291"/>
    </source>
</evidence>
<dbReference type="Pfam" id="PF24507">
    <property type="entry name" value="Ig_CFAP65_4th"/>
    <property type="match status" value="1"/>
</dbReference>
<organism evidence="7 8">
    <name type="scientific">Eublepharis macularius</name>
    <name type="common">Leopard gecko</name>
    <name type="synonym">Cyrtodactylus macularius</name>
    <dbReference type="NCBI Taxonomy" id="481883"/>
    <lineage>
        <taxon>Eukaryota</taxon>
        <taxon>Metazoa</taxon>
        <taxon>Chordata</taxon>
        <taxon>Craniata</taxon>
        <taxon>Vertebrata</taxon>
        <taxon>Euteleostomi</taxon>
        <taxon>Lepidosauria</taxon>
        <taxon>Squamata</taxon>
        <taxon>Bifurcata</taxon>
        <taxon>Gekkota</taxon>
        <taxon>Eublepharidae</taxon>
        <taxon>Eublepharinae</taxon>
        <taxon>Eublepharis</taxon>
    </lineage>
</organism>
<dbReference type="GO" id="GO:0036126">
    <property type="term" value="C:sperm flagellum"/>
    <property type="evidence" value="ECO:0007669"/>
    <property type="project" value="TreeGrafter"/>
</dbReference>
<feature type="domain" description="CFAP65-like ninth Ig-like" evidence="4">
    <location>
        <begin position="1017"/>
        <end position="1198"/>
    </location>
</feature>